<evidence type="ECO:0000313" key="5">
    <source>
        <dbReference type="EMBL" id="MBE9461344.1"/>
    </source>
</evidence>
<gene>
    <name evidence="5" type="ORF">IEE83_05565</name>
</gene>
<dbReference type="InterPro" id="IPR050204">
    <property type="entry name" value="AraC_XylS_family_regulators"/>
</dbReference>
<dbReference type="EMBL" id="JACYGY010000001">
    <property type="protein sequence ID" value="MBE9461344.1"/>
    <property type="molecule type" value="Genomic_DNA"/>
</dbReference>
<dbReference type="SUPFAM" id="SSF46689">
    <property type="entry name" value="Homeodomain-like"/>
    <property type="match status" value="2"/>
</dbReference>
<keyword evidence="2" id="KW-0238">DNA-binding</keyword>
<dbReference type="SMART" id="SM00342">
    <property type="entry name" value="HTH_ARAC"/>
    <property type="match status" value="1"/>
</dbReference>
<protein>
    <submittedName>
        <fullName evidence="5">Helix-turn-helix transcriptional regulator</fullName>
    </submittedName>
</protein>
<comment type="caution">
    <text evidence="5">The sequence shown here is derived from an EMBL/GenBank/DDBJ whole genome shotgun (WGS) entry which is preliminary data.</text>
</comment>
<evidence type="ECO:0000313" key="6">
    <source>
        <dbReference type="Proteomes" id="UP000634134"/>
    </source>
</evidence>
<dbReference type="InterPro" id="IPR009057">
    <property type="entry name" value="Homeodomain-like_sf"/>
</dbReference>
<evidence type="ECO:0000256" key="3">
    <source>
        <dbReference type="ARBA" id="ARBA00023163"/>
    </source>
</evidence>
<dbReference type="InterPro" id="IPR018060">
    <property type="entry name" value="HTH_AraC"/>
</dbReference>
<evidence type="ECO:0000259" key="4">
    <source>
        <dbReference type="PROSITE" id="PS01124"/>
    </source>
</evidence>
<accession>A0ABR9WAS4</accession>
<organism evidence="5 6">
    <name type="scientific">Dyadobacter subterraneus</name>
    <dbReference type="NCBI Taxonomy" id="2773304"/>
    <lineage>
        <taxon>Bacteria</taxon>
        <taxon>Pseudomonadati</taxon>
        <taxon>Bacteroidota</taxon>
        <taxon>Cytophagia</taxon>
        <taxon>Cytophagales</taxon>
        <taxon>Spirosomataceae</taxon>
        <taxon>Dyadobacter</taxon>
    </lineage>
</organism>
<dbReference type="Gene3D" id="1.10.10.60">
    <property type="entry name" value="Homeodomain-like"/>
    <property type="match status" value="1"/>
</dbReference>
<evidence type="ECO:0000256" key="1">
    <source>
        <dbReference type="ARBA" id="ARBA00023015"/>
    </source>
</evidence>
<keyword evidence="3" id="KW-0804">Transcription</keyword>
<evidence type="ECO:0000256" key="2">
    <source>
        <dbReference type="ARBA" id="ARBA00023125"/>
    </source>
</evidence>
<keyword evidence="1" id="KW-0805">Transcription regulation</keyword>
<dbReference type="PROSITE" id="PS01124">
    <property type="entry name" value="HTH_ARAC_FAMILY_2"/>
    <property type="match status" value="1"/>
</dbReference>
<dbReference type="Pfam" id="PF12833">
    <property type="entry name" value="HTH_18"/>
    <property type="match status" value="1"/>
</dbReference>
<dbReference type="InterPro" id="IPR054015">
    <property type="entry name" value="ExsA-like_N"/>
</dbReference>
<name>A0ABR9WAS4_9BACT</name>
<dbReference type="RefSeq" id="WP_194119614.1">
    <property type="nucleotide sequence ID" value="NZ_JACYGY010000001.1"/>
</dbReference>
<keyword evidence="6" id="KW-1185">Reference proteome</keyword>
<dbReference type="Proteomes" id="UP000634134">
    <property type="component" value="Unassembled WGS sequence"/>
</dbReference>
<reference evidence="6" key="1">
    <citation type="submission" date="2023-07" db="EMBL/GenBank/DDBJ databases">
        <title>Dyadobacter sp. nov 'subterranea' isolated from contaminted grondwater.</title>
        <authorList>
            <person name="Szabo I."/>
            <person name="Al-Omari J."/>
            <person name="Szerdahelyi S.G."/>
            <person name="Rado J."/>
        </authorList>
    </citation>
    <scope>NUCLEOTIDE SEQUENCE [LARGE SCALE GENOMIC DNA]</scope>
    <source>
        <strain evidence="6">UP-52</strain>
    </source>
</reference>
<proteinExistence type="predicted"/>
<dbReference type="PANTHER" id="PTHR46796">
    <property type="entry name" value="HTH-TYPE TRANSCRIPTIONAL ACTIVATOR RHAS-RELATED"/>
    <property type="match status" value="1"/>
</dbReference>
<sequence>MISTENVAQSGIFFSCIEKNKLVTEQLVPEHLLMHVYKGKITITTADKTFVILPGQTALFSKNQLAKFTKESDGDSGFKAVTMFFTKPFLQQFYEGISEHQKKSDFKVLFIEPHALLNNLFESVSLYSNMEDAMITEELSLLKVKEALTMSRTLNKNVDSLLSDFSEPYKIDLSDFMQKNFMFNISIPRFAYLTGRSLATFKRDFHKTFGVSPQKWLTKKRLLQAHFLIAEKKQKPSQVYEEVGFENFSHFTYSFRRFFGYTPSSLLSS</sequence>
<dbReference type="Pfam" id="PF22200">
    <property type="entry name" value="ExsA_N"/>
    <property type="match status" value="1"/>
</dbReference>
<feature type="domain" description="HTH araC/xylS-type" evidence="4">
    <location>
        <begin position="171"/>
        <end position="269"/>
    </location>
</feature>